<dbReference type="SMART" id="SM00448">
    <property type="entry name" value="REC"/>
    <property type="match status" value="1"/>
</dbReference>
<evidence type="ECO:0000256" key="5">
    <source>
        <dbReference type="PROSITE-ProRule" id="PRU00169"/>
    </source>
</evidence>
<dbReference type="PROSITE" id="PS50110">
    <property type="entry name" value="RESPONSE_REGULATORY"/>
    <property type="match status" value="1"/>
</dbReference>
<organism evidence="9 10">
    <name type="scientific">Cucumis melo var. makuwa</name>
    <name type="common">Oriental melon</name>
    <dbReference type="NCBI Taxonomy" id="1194695"/>
    <lineage>
        <taxon>Eukaryota</taxon>
        <taxon>Viridiplantae</taxon>
        <taxon>Streptophyta</taxon>
        <taxon>Embryophyta</taxon>
        <taxon>Tracheophyta</taxon>
        <taxon>Spermatophyta</taxon>
        <taxon>Magnoliopsida</taxon>
        <taxon>eudicotyledons</taxon>
        <taxon>Gunneridae</taxon>
        <taxon>Pentapetalae</taxon>
        <taxon>rosids</taxon>
        <taxon>fabids</taxon>
        <taxon>Cucurbitales</taxon>
        <taxon>Cucurbitaceae</taxon>
        <taxon>Benincaseae</taxon>
        <taxon>Cucumis</taxon>
    </lineage>
</organism>
<sequence>MYTLDTGEPDQKLKSNMFSLSGDGFLGAVGRSINLGGQTALALRLLLAVFSSKISSDVNRPFGDEFRAARKASEEVGAQIVLGDRPIEITLERAWNALTWTEKLSLVSSVIRGITSGSDFSQNIDEESDGNGSSLQLYEKLSFSYPSLLQPLIHERDTYLAWSLKRSKAVNKSKRVVGVIGRGHMNGVIYAITSDQGNLRFRDLAGKKAGEVVTLKNPMEALDTLRARKGFFDLVVTDLHMPQMNGLQLQKKVMQEFKLPVIMMSADEKPSVILKSLEEGVAFYMVKPISLEDVKQVWQYVITTKNVIPNQTTTIIQRQLSIDKSSNSSTPCSEKEIIKSKSRSSKFKNNKAKQKSINVPIRKPKVIWTNSLHNRFLQAIRLIGLHKAVPKKILEFMNVPGLTRENVASHLQKYRIFLRRVTEKGSHSINILSDCTLPTSNFANSSHFQFQSHLYTSTLQSQNSNSFLQNKLHLITPLNFQCPNPNLEGHSLPCLGNQNHSSDLLILNKPNFSSNGNSISSSTQNAQIIAPMENENPKCSSDGMLTKTGENQMIFLGQDNGAFAENFEGKQKKLPVVSNKNMDESGSFLVSSKEEGKAAANDTIAFEDIGDDNYQNCFDVLSEIFMEHNQNQTSLRKEEMDVSDIWNGIEMDASTKQDHVIQPSSLPTQAMHTIFSFLILGWEDEILEMLFGDGSNSS</sequence>
<dbReference type="AlphaFoldDB" id="A0A5A7SQZ5"/>
<dbReference type="SUPFAM" id="SSF46689">
    <property type="entry name" value="Homeodomain-like"/>
    <property type="match status" value="1"/>
</dbReference>
<keyword evidence="5" id="KW-0597">Phosphoprotein</keyword>
<dbReference type="InterPro" id="IPR006447">
    <property type="entry name" value="Myb_dom_plants"/>
</dbReference>
<accession>A0A5A7SQZ5</accession>
<dbReference type="NCBIfam" id="TIGR01557">
    <property type="entry name" value="myb_SHAQKYF"/>
    <property type="match status" value="1"/>
</dbReference>
<evidence type="ECO:0000259" key="8">
    <source>
        <dbReference type="PROSITE" id="PS51294"/>
    </source>
</evidence>
<dbReference type="PANTHER" id="PTHR21530">
    <property type="entry name" value="PHEROMONE SHUTDOWN PROTEIN"/>
    <property type="match status" value="1"/>
</dbReference>
<evidence type="ECO:0000259" key="7">
    <source>
        <dbReference type="PROSITE" id="PS50110"/>
    </source>
</evidence>
<keyword evidence="2" id="KW-0805">Transcription regulation</keyword>
<dbReference type="OrthoDB" id="21225at2759"/>
<dbReference type="PROSITE" id="PS51294">
    <property type="entry name" value="HTH_MYB"/>
    <property type="match status" value="1"/>
</dbReference>
<evidence type="ECO:0000256" key="3">
    <source>
        <dbReference type="ARBA" id="ARBA00023163"/>
    </source>
</evidence>
<name>A0A5A7SQZ5_CUCMM</name>
<reference evidence="9 10" key="1">
    <citation type="submission" date="2019-08" db="EMBL/GenBank/DDBJ databases">
        <title>Draft genome sequences of two oriental melons (Cucumis melo L. var makuwa).</title>
        <authorList>
            <person name="Kwon S.-Y."/>
        </authorList>
    </citation>
    <scope>NUCLEOTIDE SEQUENCE [LARGE SCALE GENOMIC DNA]</scope>
    <source>
        <strain evidence="10">cv. SW 3</strain>
        <tissue evidence="9">Leaf</tissue>
    </source>
</reference>
<dbReference type="Pfam" id="PF01963">
    <property type="entry name" value="TraB_PrgY_gumN"/>
    <property type="match status" value="1"/>
</dbReference>
<dbReference type="Gene3D" id="3.40.50.2300">
    <property type="match status" value="1"/>
</dbReference>
<feature type="modified residue" description="4-aspartylphosphate" evidence="5">
    <location>
        <position position="238"/>
    </location>
</feature>
<dbReference type="Pfam" id="PF00072">
    <property type="entry name" value="Response_reg"/>
    <property type="match status" value="1"/>
</dbReference>
<keyword evidence="3" id="KW-0804">Transcription</keyword>
<dbReference type="InterPro" id="IPR001005">
    <property type="entry name" value="SANT/Myb"/>
</dbReference>
<dbReference type="InterPro" id="IPR001789">
    <property type="entry name" value="Sig_transdc_resp-reg_receiver"/>
</dbReference>
<gene>
    <name evidence="9" type="ORF">E6C27_scaffold239G00480</name>
</gene>
<evidence type="ECO:0000256" key="2">
    <source>
        <dbReference type="ARBA" id="ARBA00023015"/>
    </source>
</evidence>
<dbReference type="InterPro" id="IPR017930">
    <property type="entry name" value="Myb_dom"/>
</dbReference>
<dbReference type="InterPro" id="IPR011006">
    <property type="entry name" value="CheY-like_superfamily"/>
</dbReference>
<dbReference type="PANTHER" id="PTHR21530:SF0">
    <property type="entry name" value="TRAB FAMILY PROTEIN"/>
    <property type="match status" value="1"/>
</dbReference>
<feature type="domain" description="Response regulatory" evidence="7">
    <location>
        <begin position="187"/>
        <end position="302"/>
    </location>
</feature>
<dbReference type="InterPro" id="IPR002816">
    <property type="entry name" value="TraB/PrgY/GumN_fam"/>
</dbReference>
<dbReference type="GO" id="GO:0005634">
    <property type="term" value="C:nucleus"/>
    <property type="evidence" value="ECO:0007669"/>
    <property type="project" value="UniProtKB-SubCell"/>
</dbReference>
<evidence type="ECO:0000256" key="6">
    <source>
        <dbReference type="SAM" id="MobiDB-lite"/>
    </source>
</evidence>
<protein>
    <submittedName>
        <fullName evidence="9">Two-component response regulator ARR14-like</fullName>
    </submittedName>
</protein>
<dbReference type="CDD" id="cd14726">
    <property type="entry name" value="TraB_PrgY-like"/>
    <property type="match status" value="1"/>
</dbReference>
<dbReference type="Proteomes" id="UP000321393">
    <property type="component" value="Unassembled WGS sequence"/>
</dbReference>
<comment type="caution">
    <text evidence="9">The sequence shown here is derived from an EMBL/GenBank/DDBJ whole genome shotgun (WGS) entry which is preliminary data.</text>
</comment>
<dbReference type="GO" id="GO:0003677">
    <property type="term" value="F:DNA binding"/>
    <property type="evidence" value="ECO:0007669"/>
    <property type="project" value="InterPro"/>
</dbReference>
<dbReference type="EMBL" id="SSTE01020817">
    <property type="protein sequence ID" value="KAA0033612.1"/>
    <property type="molecule type" value="Genomic_DNA"/>
</dbReference>
<feature type="domain" description="HTH myb-type" evidence="8">
    <location>
        <begin position="368"/>
        <end position="419"/>
    </location>
</feature>
<evidence type="ECO:0000256" key="4">
    <source>
        <dbReference type="ARBA" id="ARBA00023242"/>
    </source>
</evidence>
<dbReference type="Pfam" id="PF00249">
    <property type="entry name" value="Myb_DNA-binding"/>
    <property type="match status" value="1"/>
</dbReference>
<evidence type="ECO:0000256" key="1">
    <source>
        <dbReference type="ARBA" id="ARBA00004123"/>
    </source>
</evidence>
<dbReference type="GO" id="GO:0000160">
    <property type="term" value="P:phosphorelay signal transduction system"/>
    <property type="evidence" value="ECO:0007669"/>
    <property type="project" value="InterPro"/>
</dbReference>
<comment type="subcellular location">
    <subcellularLocation>
        <location evidence="1">Nucleus</location>
    </subcellularLocation>
</comment>
<evidence type="ECO:0000313" key="10">
    <source>
        <dbReference type="Proteomes" id="UP000321393"/>
    </source>
</evidence>
<dbReference type="Gene3D" id="1.10.10.60">
    <property type="entry name" value="Homeodomain-like"/>
    <property type="match status" value="1"/>
</dbReference>
<dbReference type="InterPro" id="IPR046345">
    <property type="entry name" value="TraB_PrgY-like"/>
</dbReference>
<feature type="region of interest" description="Disordered" evidence="6">
    <location>
        <begin position="324"/>
        <end position="354"/>
    </location>
</feature>
<evidence type="ECO:0000313" key="9">
    <source>
        <dbReference type="EMBL" id="KAA0033612.1"/>
    </source>
</evidence>
<dbReference type="FunFam" id="1.10.10.60:FF:000007">
    <property type="entry name" value="Two-component response regulator"/>
    <property type="match status" value="1"/>
</dbReference>
<dbReference type="SUPFAM" id="SSF52172">
    <property type="entry name" value="CheY-like"/>
    <property type="match status" value="1"/>
</dbReference>
<feature type="compositionally biased region" description="Basic residues" evidence="6">
    <location>
        <begin position="340"/>
        <end position="354"/>
    </location>
</feature>
<keyword evidence="4" id="KW-0539">Nucleus</keyword>
<dbReference type="InterPro" id="IPR009057">
    <property type="entry name" value="Homeodomain-like_sf"/>
</dbReference>
<proteinExistence type="predicted"/>